<name>X1RLZ8_9ZZZZ</name>
<reference evidence="1" key="1">
    <citation type="journal article" date="2014" name="Front. Microbiol.">
        <title>High frequency of phylogenetically diverse reductive dehalogenase-homologous genes in deep subseafloor sedimentary metagenomes.</title>
        <authorList>
            <person name="Kawai M."/>
            <person name="Futagami T."/>
            <person name="Toyoda A."/>
            <person name="Takaki Y."/>
            <person name="Nishi S."/>
            <person name="Hori S."/>
            <person name="Arai W."/>
            <person name="Tsubouchi T."/>
            <person name="Morono Y."/>
            <person name="Uchiyama I."/>
            <person name="Ito T."/>
            <person name="Fujiyama A."/>
            <person name="Inagaki F."/>
            <person name="Takami H."/>
        </authorList>
    </citation>
    <scope>NUCLEOTIDE SEQUENCE</scope>
    <source>
        <strain evidence="1">Expedition CK06-06</strain>
    </source>
</reference>
<protein>
    <submittedName>
        <fullName evidence="1">Uncharacterized protein</fullName>
    </submittedName>
</protein>
<dbReference type="AlphaFoldDB" id="X1RLZ8"/>
<accession>X1RLZ8</accession>
<comment type="caution">
    <text evidence="1">The sequence shown here is derived from an EMBL/GenBank/DDBJ whole genome shotgun (WGS) entry which is preliminary data.</text>
</comment>
<gene>
    <name evidence="1" type="ORF">S12H4_21227</name>
</gene>
<evidence type="ECO:0000313" key="1">
    <source>
        <dbReference type="EMBL" id="GAI81668.1"/>
    </source>
</evidence>
<sequence length="113" mass="12965">MGRKKIPNAARRQIITVSLKPATINRIEEAIPKRLNRSKWIEQAIDLKLDAIEFENPQRFANKRLLAMIHGRLTTCLNGGQPIEIADWNMDADMSFLLEQISILHGQYLGEKK</sequence>
<dbReference type="EMBL" id="BARW01010884">
    <property type="protein sequence ID" value="GAI81668.1"/>
    <property type="molecule type" value="Genomic_DNA"/>
</dbReference>
<proteinExistence type="predicted"/>
<organism evidence="1">
    <name type="scientific">marine sediment metagenome</name>
    <dbReference type="NCBI Taxonomy" id="412755"/>
    <lineage>
        <taxon>unclassified sequences</taxon>
        <taxon>metagenomes</taxon>
        <taxon>ecological metagenomes</taxon>
    </lineage>
</organism>